<dbReference type="Proteomes" id="UP000636709">
    <property type="component" value="Unassembled WGS sequence"/>
</dbReference>
<feature type="compositionally biased region" description="Basic and acidic residues" evidence="4">
    <location>
        <begin position="53"/>
        <end position="64"/>
    </location>
</feature>
<dbReference type="PANTHER" id="PTHR45660:SF11">
    <property type="entry name" value="OS08G0400200 PROTEIN"/>
    <property type="match status" value="1"/>
</dbReference>
<dbReference type="InterPro" id="IPR003105">
    <property type="entry name" value="SRA_YDG"/>
</dbReference>
<feature type="domain" description="YDG" evidence="5">
    <location>
        <begin position="514"/>
        <end position="659"/>
    </location>
</feature>
<dbReference type="SMART" id="SM00466">
    <property type="entry name" value="SRA"/>
    <property type="match status" value="1"/>
</dbReference>
<feature type="compositionally biased region" description="Basic residues" evidence="4">
    <location>
        <begin position="43"/>
        <end position="52"/>
    </location>
</feature>
<comment type="subcellular location">
    <subcellularLocation>
        <location evidence="1">Chromosome</location>
    </subcellularLocation>
    <subcellularLocation>
        <location evidence="3">Nucleus</location>
    </subcellularLocation>
</comment>
<sequence>MVSRTPGTEPPRKRVATEAAAFSAARGWPKRFGDRYYSPPPRPRSRPPSPRHRAAEGRRGRGDAEEATCDGTLGALRRGGGGDGAGKAEEGGDGSPGGRGRGGGGGAAKSGVEARAGAGAAGGNAASDGDSAAGAAVAAPRERGGSVGGEVGSKRPFATIGSRSRVYPPPERKEVSATRSFPLGRGRSTTAPLAGADDGLGLVPAPARPDGASAELRKSATRPLSIEKAGNLRVPKKVSAPAAGALKITEAGSGGVLKEASVHAGSGGAPKKASAHAVSGGLRKKVSAHAAVARRSSDPSRWSAVAAADGFLDTGSKGVAEGGRFGRSKELVPARPLLPKPRNIPTIRRFQLEHRRVRMSQSLKSANKRTLTESKGSATARGFSVPKKKMIVNHPDYLRMKVASACTMGTINKPDDVLESILEDDDFWKELAAYEESDHVSSDVPSVRCQRQCGTQNTDARSKVEMMCKRFQFVLFAIVKVVKRCSLKTSRIDLAAHHVIKNLPGYTKPEPIVGNVPGVEVGDQFLYKVELALVGLHRQLRKGIDTIRGGNGELFAISIVASGGYPDTLSSSGELVYIGSGGKLAGKKSDENQKLKGGNLALKNCMQTQSPVRVIFGFKTREARSKGASAFIYDGLYRVVKCWIDGEQGSKMFKYKLQRIPGQPELPHSKTGIMRWGQ</sequence>
<dbReference type="GO" id="GO:0003690">
    <property type="term" value="F:double-stranded DNA binding"/>
    <property type="evidence" value="ECO:0007669"/>
    <property type="project" value="TreeGrafter"/>
</dbReference>
<dbReference type="Pfam" id="PF02182">
    <property type="entry name" value="SAD_SRA"/>
    <property type="match status" value="1"/>
</dbReference>
<dbReference type="GO" id="GO:0005634">
    <property type="term" value="C:nucleus"/>
    <property type="evidence" value="ECO:0007669"/>
    <property type="project" value="UniProtKB-SubCell"/>
</dbReference>
<reference evidence="6" key="1">
    <citation type="submission" date="2020-07" db="EMBL/GenBank/DDBJ databases">
        <title>Genome sequence and genetic diversity analysis of an under-domesticated orphan crop, white fonio (Digitaria exilis).</title>
        <authorList>
            <person name="Bennetzen J.L."/>
            <person name="Chen S."/>
            <person name="Ma X."/>
            <person name="Wang X."/>
            <person name="Yssel A.E.J."/>
            <person name="Chaluvadi S.R."/>
            <person name="Johnson M."/>
            <person name="Gangashetty P."/>
            <person name="Hamidou F."/>
            <person name="Sanogo M.D."/>
            <person name="Zwaenepoel A."/>
            <person name="Wallace J."/>
            <person name="Van De Peer Y."/>
            <person name="Van Deynze A."/>
        </authorList>
    </citation>
    <scope>NUCLEOTIDE SEQUENCE</scope>
    <source>
        <tissue evidence="6">Leaves</tissue>
    </source>
</reference>
<feature type="compositionally biased region" description="Low complexity" evidence="4">
    <location>
        <begin position="109"/>
        <end position="139"/>
    </location>
</feature>
<evidence type="ECO:0000313" key="7">
    <source>
        <dbReference type="Proteomes" id="UP000636709"/>
    </source>
</evidence>
<dbReference type="Gramene" id="DexiUA01G0001560.1">
    <property type="protein sequence ID" value="DexiUA01G0001560.1:cds"/>
    <property type="gene ID" value="DexiUA01G0001560"/>
</dbReference>
<evidence type="ECO:0000259" key="5">
    <source>
        <dbReference type="PROSITE" id="PS51015"/>
    </source>
</evidence>
<dbReference type="GO" id="GO:0005694">
    <property type="term" value="C:chromosome"/>
    <property type="evidence" value="ECO:0007669"/>
    <property type="project" value="UniProtKB-SubCell"/>
</dbReference>
<evidence type="ECO:0000256" key="4">
    <source>
        <dbReference type="SAM" id="MobiDB-lite"/>
    </source>
</evidence>
<proteinExistence type="predicted"/>
<keyword evidence="7" id="KW-1185">Reference proteome</keyword>
<dbReference type="PANTHER" id="PTHR45660">
    <property type="entry name" value="HISTONE-LYSINE N-METHYLTRANSFERASE SETMAR"/>
    <property type="match status" value="1"/>
</dbReference>
<evidence type="ECO:0000256" key="3">
    <source>
        <dbReference type="PROSITE-ProRule" id="PRU00358"/>
    </source>
</evidence>
<dbReference type="InterPro" id="IPR036987">
    <property type="entry name" value="SRA-YDG_sf"/>
</dbReference>
<feature type="compositionally biased region" description="Gly residues" evidence="4">
    <location>
        <begin position="93"/>
        <end position="108"/>
    </location>
</feature>
<keyword evidence="2 3" id="KW-0539">Nucleus</keyword>
<dbReference type="OrthoDB" id="681837at2759"/>
<dbReference type="AlphaFoldDB" id="A0A835ENL8"/>
<dbReference type="GO" id="GO:0042054">
    <property type="term" value="F:histone methyltransferase activity"/>
    <property type="evidence" value="ECO:0007669"/>
    <property type="project" value="TreeGrafter"/>
</dbReference>
<dbReference type="InterPro" id="IPR051357">
    <property type="entry name" value="H3K9_HMTase_SUVAR3-9"/>
</dbReference>
<name>A0A835ENL8_9POAL</name>
<dbReference type="SUPFAM" id="SSF88697">
    <property type="entry name" value="PUA domain-like"/>
    <property type="match status" value="1"/>
</dbReference>
<organism evidence="6 7">
    <name type="scientific">Digitaria exilis</name>
    <dbReference type="NCBI Taxonomy" id="1010633"/>
    <lineage>
        <taxon>Eukaryota</taxon>
        <taxon>Viridiplantae</taxon>
        <taxon>Streptophyta</taxon>
        <taxon>Embryophyta</taxon>
        <taxon>Tracheophyta</taxon>
        <taxon>Spermatophyta</taxon>
        <taxon>Magnoliopsida</taxon>
        <taxon>Liliopsida</taxon>
        <taxon>Poales</taxon>
        <taxon>Poaceae</taxon>
        <taxon>PACMAD clade</taxon>
        <taxon>Panicoideae</taxon>
        <taxon>Panicodae</taxon>
        <taxon>Paniceae</taxon>
        <taxon>Anthephorinae</taxon>
        <taxon>Digitaria</taxon>
    </lineage>
</organism>
<dbReference type="InterPro" id="IPR015947">
    <property type="entry name" value="PUA-like_sf"/>
</dbReference>
<dbReference type="Gene3D" id="2.30.280.10">
    <property type="entry name" value="SRA-YDG"/>
    <property type="match status" value="1"/>
</dbReference>
<accession>A0A835ENL8</accession>
<comment type="caution">
    <text evidence="6">The sequence shown here is derived from an EMBL/GenBank/DDBJ whole genome shotgun (WGS) entry which is preliminary data.</text>
</comment>
<evidence type="ECO:0000256" key="1">
    <source>
        <dbReference type="ARBA" id="ARBA00004286"/>
    </source>
</evidence>
<feature type="region of interest" description="Disordered" evidence="4">
    <location>
        <begin position="1"/>
        <end position="219"/>
    </location>
</feature>
<protein>
    <recommendedName>
        <fullName evidence="5">YDG domain-containing protein</fullName>
    </recommendedName>
</protein>
<gene>
    <name evidence="6" type="ORF">HU200_033240</name>
</gene>
<dbReference type="EMBL" id="JACEFO010001795">
    <property type="protein sequence ID" value="KAF8701912.1"/>
    <property type="molecule type" value="Genomic_DNA"/>
</dbReference>
<evidence type="ECO:0000313" key="6">
    <source>
        <dbReference type="EMBL" id="KAF8701912.1"/>
    </source>
</evidence>
<dbReference type="PROSITE" id="PS51015">
    <property type="entry name" value="YDG"/>
    <property type="match status" value="1"/>
</dbReference>
<evidence type="ECO:0000256" key="2">
    <source>
        <dbReference type="ARBA" id="ARBA00023242"/>
    </source>
</evidence>